<dbReference type="AlphaFoldDB" id="A7I3H5"/>
<keyword evidence="3" id="KW-1185">Reference proteome</keyword>
<keyword evidence="1" id="KW-0812">Transmembrane</keyword>
<dbReference type="KEGG" id="cha:CHAB381_1533"/>
<dbReference type="Proteomes" id="UP000002407">
    <property type="component" value="Chromosome"/>
</dbReference>
<gene>
    <name evidence="2" type="ordered locus">CHAB381_1533</name>
</gene>
<feature type="transmembrane region" description="Helical" evidence="1">
    <location>
        <begin position="35"/>
        <end position="57"/>
    </location>
</feature>
<protein>
    <submittedName>
        <fullName evidence="2">Uncharacterized protein</fullName>
    </submittedName>
</protein>
<dbReference type="eggNOG" id="ENOG5030ZW2">
    <property type="taxonomic scope" value="Bacteria"/>
</dbReference>
<keyword evidence="1" id="KW-1133">Transmembrane helix</keyword>
<accession>A7I3H5</accession>
<feature type="transmembrane region" description="Helical" evidence="1">
    <location>
        <begin position="7"/>
        <end position="29"/>
    </location>
</feature>
<proteinExistence type="predicted"/>
<organism evidence="2 3">
    <name type="scientific">Campylobacter hominis (strain ATCC BAA-381 / DSM 21671 / CCUG 45161 / LMG 19568 / NCTC 13146 / CH001A)</name>
    <dbReference type="NCBI Taxonomy" id="360107"/>
    <lineage>
        <taxon>Bacteria</taxon>
        <taxon>Pseudomonadati</taxon>
        <taxon>Campylobacterota</taxon>
        <taxon>Epsilonproteobacteria</taxon>
        <taxon>Campylobacterales</taxon>
        <taxon>Campylobacteraceae</taxon>
        <taxon>Campylobacter</taxon>
    </lineage>
</organism>
<dbReference type="HOGENOM" id="CLU_1465650_0_0_7"/>
<feature type="transmembrane region" description="Helical" evidence="1">
    <location>
        <begin position="102"/>
        <end position="124"/>
    </location>
</feature>
<sequence>MNYIFGIIIICGGIAIFVDPNPAITPFGIPKGDTIPYGLNIPVGIVVIILGLVYIYIEMKKMKFINFQLNKFVYILCGIVFIISGFEIYITKKFTFHYYEPLYLGNYSILAGLVFIVAGLLLIIYTPKHSDFMRCKKCHKVYNYVDVKDKNKICPNAVESYKITKNLKKKNKKRKTKNLKELIK</sequence>
<feature type="transmembrane region" description="Helical" evidence="1">
    <location>
        <begin position="69"/>
        <end position="90"/>
    </location>
</feature>
<evidence type="ECO:0000313" key="2">
    <source>
        <dbReference type="EMBL" id="ABS51812.1"/>
    </source>
</evidence>
<dbReference type="EMBL" id="CP000776">
    <property type="protein sequence ID" value="ABS51812.1"/>
    <property type="molecule type" value="Genomic_DNA"/>
</dbReference>
<evidence type="ECO:0000313" key="3">
    <source>
        <dbReference type="Proteomes" id="UP000002407"/>
    </source>
</evidence>
<evidence type="ECO:0000256" key="1">
    <source>
        <dbReference type="SAM" id="Phobius"/>
    </source>
</evidence>
<dbReference type="STRING" id="360107.CHAB381_1533"/>
<name>A7I3H5_CAMHC</name>
<reference evidence="3" key="1">
    <citation type="submission" date="2007-07" db="EMBL/GenBank/DDBJ databases">
        <title>Complete genome sequence of Campylobacter hominis ATCC BAA-381, a commensal isolated from the human gastrointestinal tract.</title>
        <authorList>
            <person name="Fouts D.E."/>
            <person name="Mongodin E.F."/>
            <person name="Puiu D."/>
            <person name="Sebastian Y."/>
            <person name="Miller W.G."/>
            <person name="Mandrell R.E."/>
            <person name="Nelson K.E."/>
        </authorList>
    </citation>
    <scope>NUCLEOTIDE SEQUENCE [LARGE SCALE GENOMIC DNA]</scope>
    <source>
        <strain evidence="3">ATCC BAA-381 / LMG 19568 / NCTC 13146 / CH001A</strain>
    </source>
</reference>
<keyword evidence="1" id="KW-0472">Membrane</keyword>
<dbReference type="RefSeq" id="WP_012109371.1">
    <property type="nucleotide sequence ID" value="NC_009714.1"/>
</dbReference>